<dbReference type="Pfam" id="PF01557">
    <property type="entry name" value="FAA_hydrolase"/>
    <property type="match status" value="1"/>
</dbReference>
<keyword evidence="2" id="KW-0479">Metal-binding</keyword>
<dbReference type="Proteomes" id="UP001142400">
    <property type="component" value="Unassembled WGS sequence"/>
</dbReference>
<organism evidence="4 5">
    <name type="scientific">Streptomyces malaysiensis subsp. samsunensis</name>
    <dbReference type="NCBI Taxonomy" id="459658"/>
    <lineage>
        <taxon>Bacteria</taxon>
        <taxon>Bacillati</taxon>
        <taxon>Actinomycetota</taxon>
        <taxon>Actinomycetes</taxon>
        <taxon>Kitasatosporales</taxon>
        <taxon>Streptomycetaceae</taxon>
        <taxon>Streptomyces</taxon>
        <taxon>Streptomyces violaceusniger group</taxon>
    </lineage>
</organism>
<evidence type="ECO:0000313" key="5">
    <source>
        <dbReference type="Proteomes" id="UP001142400"/>
    </source>
</evidence>
<dbReference type="AlphaFoldDB" id="A0A9X2M6N7"/>
<keyword evidence="4" id="KW-0378">Hydrolase</keyword>
<comment type="similarity">
    <text evidence="1">Belongs to the FAH family.</text>
</comment>
<dbReference type="PANTHER" id="PTHR42796">
    <property type="entry name" value="FUMARYLACETOACETATE HYDROLASE DOMAIN-CONTAINING PROTEIN 2A-RELATED"/>
    <property type="match status" value="1"/>
</dbReference>
<dbReference type="EMBL" id="JANIIC010000102">
    <property type="protein sequence ID" value="MCQ8836061.1"/>
    <property type="molecule type" value="Genomic_DNA"/>
</dbReference>
<dbReference type="RefSeq" id="WP_257636141.1">
    <property type="nucleotide sequence ID" value="NZ_JANIIC010000102.1"/>
</dbReference>
<evidence type="ECO:0000256" key="2">
    <source>
        <dbReference type="ARBA" id="ARBA00022723"/>
    </source>
</evidence>
<dbReference type="GO" id="GO:0044281">
    <property type="term" value="P:small molecule metabolic process"/>
    <property type="evidence" value="ECO:0007669"/>
    <property type="project" value="UniProtKB-ARBA"/>
</dbReference>
<evidence type="ECO:0000259" key="3">
    <source>
        <dbReference type="Pfam" id="PF01557"/>
    </source>
</evidence>
<keyword evidence="5" id="KW-1185">Reference proteome</keyword>
<sequence length="281" mass="30387">MRIARLGPSGQEIPVVIDGDRVLDLRDVTTDVTPEFLEHQLSALDPSTLPELRDTAGLRHGPPITRPTAVVCVGMNYARHAAESGAEPPTEPVVFFKHPNTVVGPDDPVTIPRGSTMTDWEVELGVVIGRQTSYLDSPADAAARIAGYVLANDVSERELQLHRSGGQWSKGKSAPTFTPVGPWLVTADELDPAAVRLRSRVNGEPRQDSSTADLIFSVPDIMYRLSQFMTLEPGDLILTGTPEGVALSGRFPYLSAGDVVELDGDELGRQRQTMVEAKDGR</sequence>
<dbReference type="SUPFAM" id="SSF56529">
    <property type="entry name" value="FAH"/>
    <property type="match status" value="1"/>
</dbReference>
<feature type="domain" description="Fumarylacetoacetase-like C-terminal" evidence="3">
    <location>
        <begin position="70"/>
        <end position="274"/>
    </location>
</feature>
<accession>A0A9X2M6N7</accession>
<dbReference type="GO" id="GO:0046872">
    <property type="term" value="F:metal ion binding"/>
    <property type="evidence" value="ECO:0007669"/>
    <property type="project" value="UniProtKB-KW"/>
</dbReference>
<dbReference type="InterPro" id="IPR036663">
    <property type="entry name" value="Fumarylacetoacetase_C_sf"/>
</dbReference>
<dbReference type="InterPro" id="IPR011234">
    <property type="entry name" value="Fumarylacetoacetase-like_C"/>
</dbReference>
<dbReference type="InterPro" id="IPR051121">
    <property type="entry name" value="FAH"/>
</dbReference>
<gene>
    <name evidence="4" type="ORF">NQU54_45360</name>
</gene>
<dbReference type="GO" id="GO:0016787">
    <property type="term" value="F:hydrolase activity"/>
    <property type="evidence" value="ECO:0007669"/>
    <property type="project" value="UniProtKB-KW"/>
</dbReference>
<dbReference type="Gene3D" id="3.90.850.10">
    <property type="entry name" value="Fumarylacetoacetase-like, C-terminal domain"/>
    <property type="match status" value="1"/>
</dbReference>
<evidence type="ECO:0000313" key="4">
    <source>
        <dbReference type="EMBL" id="MCQ8836061.1"/>
    </source>
</evidence>
<protein>
    <submittedName>
        <fullName evidence="4">Fumarylacetoacetate hydrolase family protein</fullName>
    </submittedName>
</protein>
<dbReference type="PANTHER" id="PTHR42796:SF4">
    <property type="entry name" value="FUMARYLACETOACETATE HYDROLASE DOMAIN-CONTAINING PROTEIN 2A"/>
    <property type="match status" value="1"/>
</dbReference>
<proteinExistence type="inferred from homology"/>
<comment type="caution">
    <text evidence="4">The sequence shown here is derived from an EMBL/GenBank/DDBJ whole genome shotgun (WGS) entry which is preliminary data.</text>
</comment>
<evidence type="ECO:0000256" key="1">
    <source>
        <dbReference type="ARBA" id="ARBA00010211"/>
    </source>
</evidence>
<name>A0A9X2M6N7_STRMQ</name>
<reference evidence="4" key="1">
    <citation type="submission" date="2022-06" db="EMBL/GenBank/DDBJ databases">
        <title>WGS of actinobacteria.</title>
        <authorList>
            <person name="Thawai C."/>
        </authorList>
    </citation>
    <scope>NUCLEOTIDE SEQUENCE</scope>
    <source>
        <strain evidence="4">DSM 42010</strain>
    </source>
</reference>